<evidence type="ECO:0000256" key="4">
    <source>
        <dbReference type="ARBA" id="ARBA00012616"/>
    </source>
</evidence>
<comment type="function">
    <text evidence="12">The glycine cleavage system catalyzes the degradation of glycine.</text>
</comment>
<dbReference type="Proteomes" id="UP000232875">
    <property type="component" value="Unassembled WGS sequence"/>
</dbReference>
<evidence type="ECO:0000313" key="15">
    <source>
        <dbReference type="EMBL" id="PKI82876.1"/>
    </source>
</evidence>
<organism evidence="15 16">
    <name type="scientific">Malassezia vespertilionis</name>
    <dbReference type="NCBI Taxonomy" id="2020962"/>
    <lineage>
        <taxon>Eukaryota</taxon>
        <taxon>Fungi</taxon>
        <taxon>Dikarya</taxon>
        <taxon>Basidiomycota</taxon>
        <taxon>Ustilaginomycotina</taxon>
        <taxon>Malasseziomycetes</taxon>
        <taxon>Malasseziales</taxon>
        <taxon>Malasseziaceae</taxon>
        <taxon>Malassezia</taxon>
    </lineage>
</organism>
<dbReference type="EMBL" id="KZ454993">
    <property type="protein sequence ID" value="PKI82876.1"/>
    <property type="molecule type" value="Genomic_DNA"/>
</dbReference>
<accession>A0A2N1J8L3</accession>
<evidence type="ECO:0000256" key="2">
    <source>
        <dbReference type="ARBA" id="ARBA00008609"/>
    </source>
</evidence>
<evidence type="ECO:0000256" key="6">
    <source>
        <dbReference type="ARBA" id="ARBA00022679"/>
    </source>
</evidence>
<evidence type="ECO:0000256" key="8">
    <source>
        <dbReference type="ARBA" id="ARBA00023128"/>
    </source>
</evidence>
<dbReference type="OrthoDB" id="10263536at2759"/>
<dbReference type="GO" id="GO:0005739">
    <property type="term" value="C:mitochondrion"/>
    <property type="evidence" value="ECO:0007669"/>
    <property type="project" value="UniProtKB-SubCell"/>
</dbReference>
<proteinExistence type="inferred from homology"/>
<dbReference type="Gene3D" id="3.30.1360.120">
    <property type="entry name" value="Probable tRNA modification gtpase trme, domain 1"/>
    <property type="match status" value="1"/>
</dbReference>
<dbReference type="InterPro" id="IPR028896">
    <property type="entry name" value="GcvT/YgfZ/DmdA"/>
</dbReference>
<evidence type="ECO:0000256" key="1">
    <source>
        <dbReference type="ARBA" id="ARBA00004173"/>
    </source>
</evidence>
<evidence type="ECO:0000256" key="5">
    <source>
        <dbReference type="ARBA" id="ARBA00022576"/>
    </source>
</evidence>
<dbReference type="InterPro" id="IPR006222">
    <property type="entry name" value="GCVT_N"/>
</dbReference>
<dbReference type="GO" id="GO:0004047">
    <property type="term" value="F:aminomethyltransferase activity"/>
    <property type="evidence" value="ECO:0007669"/>
    <property type="project" value="UniProtKB-EC"/>
</dbReference>
<dbReference type="FunFam" id="4.10.1250.10:FF:000002">
    <property type="entry name" value="Aminomethyltransferase"/>
    <property type="match status" value="1"/>
</dbReference>
<sequence>MLRAVFSPRLAGSGAVQRACGSSPLRFFSSARACAAELNKTGLHAFHRRHGAKLVPFGGYSMPLSYSDVGQIASHHHVRSHTGLFDVGHMVQHMFEGPGALRFLQHLTPASLQSLEPFSSTLSVLMSPSGGILDDLIITKHTENKFYVVTNAGRRDEDLQHFAEQKAAWEQAHPEATFRHNVMEEQGLIALQGPTSASVLASVLPHSFDLAKLTFGRSAWVPVAVNSKTNETVLCHVARAGYTGEDGFEISVPPGYVDDVATALIENDEVQLAGLAARDSLRLEAGMCLYGHDLDESVSPIEGGLAWTVGKDRRADADFLGAERVLKELKEGPQRRRVGFTVTGGIAREGAKIFAEDGTTEVGKVTSGIPSPTLGKNIAMGYVKNGYHKKDTPVKVEIRGKPRDAVVTRMPFVPNKFYRGP</sequence>
<dbReference type="NCBIfam" id="NF001567">
    <property type="entry name" value="PRK00389.1"/>
    <property type="match status" value="1"/>
</dbReference>
<comment type="subcellular location">
    <subcellularLocation>
        <location evidence="1 12">Mitochondrion</location>
    </subcellularLocation>
</comment>
<dbReference type="PANTHER" id="PTHR43757:SF2">
    <property type="entry name" value="AMINOMETHYLTRANSFERASE, MITOCHONDRIAL"/>
    <property type="match status" value="1"/>
</dbReference>
<evidence type="ECO:0000256" key="3">
    <source>
        <dbReference type="ARBA" id="ARBA00011690"/>
    </source>
</evidence>
<dbReference type="PANTHER" id="PTHR43757">
    <property type="entry name" value="AMINOMETHYLTRANSFERASE"/>
    <property type="match status" value="1"/>
</dbReference>
<comment type="catalytic activity">
    <reaction evidence="10 12">
        <text>N(6)-[(R)-S(8)-aminomethyldihydrolipoyl]-L-lysyl-[protein] + (6S)-5,6,7,8-tetrahydrofolate = N(6)-[(R)-dihydrolipoyl]-L-lysyl-[protein] + (6R)-5,10-methylene-5,6,7,8-tetrahydrofolate + NH4(+)</text>
        <dbReference type="Rhea" id="RHEA:16945"/>
        <dbReference type="Rhea" id="RHEA-COMP:10475"/>
        <dbReference type="Rhea" id="RHEA-COMP:10492"/>
        <dbReference type="ChEBI" id="CHEBI:15636"/>
        <dbReference type="ChEBI" id="CHEBI:28938"/>
        <dbReference type="ChEBI" id="CHEBI:57453"/>
        <dbReference type="ChEBI" id="CHEBI:83100"/>
        <dbReference type="ChEBI" id="CHEBI:83143"/>
        <dbReference type="EC" id="2.1.2.10"/>
    </reaction>
</comment>
<evidence type="ECO:0000259" key="13">
    <source>
        <dbReference type="Pfam" id="PF01571"/>
    </source>
</evidence>
<feature type="domain" description="GCVT N-terminal" evidence="13">
    <location>
        <begin position="43"/>
        <end position="312"/>
    </location>
</feature>
<dbReference type="GO" id="GO:0006546">
    <property type="term" value="P:glycine catabolic process"/>
    <property type="evidence" value="ECO:0007669"/>
    <property type="project" value="InterPro"/>
</dbReference>
<dbReference type="SUPFAM" id="SSF101790">
    <property type="entry name" value="Aminomethyltransferase beta-barrel domain"/>
    <property type="match status" value="1"/>
</dbReference>
<dbReference type="NCBIfam" id="TIGR00528">
    <property type="entry name" value="gcvT"/>
    <property type="match status" value="1"/>
</dbReference>
<keyword evidence="16" id="KW-1185">Reference proteome</keyword>
<dbReference type="SUPFAM" id="SSF103025">
    <property type="entry name" value="Folate-binding domain"/>
    <property type="match status" value="1"/>
</dbReference>
<protein>
    <recommendedName>
        <fullName evidence="4 12">Aminomethyltransferase</fullName>
        <ecNumber evidence="4 12">2.1.2.10</ecNumber>
    </recommendedName>
    <alternativeName>
        <fullName evidence="9 12">Glycine cleavage system T protein</fullName>
    </alternativeName>
</protein>
<keyword evidence="8 12" id="KW-0496">Mitochondrion</keyword>
<comment type="subunit">
    <text evidence="3 12">The glycine cleavage system is composed of four proteins: P, T, L and H.</text>
</comment>
<feature type="binding site" evidence="11">
    <location>
        <position position="249"/>
    </location>
    <ligand>
        <name>substrate</name>
    </ligand>
</feature>
<dbReference type="Pfam" id="PF01571">
    <property type="entry name" value="GCV_T"/>
    <property type="match status" value="1"/>
</dbReference>
<dbReference type="FunFam" id="3.30.70.1400:FF:000001">
    <property type="entry name" value="Aminomethyltransferase"/>
    <property type="match status" value="1"/>
</dbReference>
<evidence type="ECO:0000313" key="16">
    <source>
        <dbReference type="Proteomes" id="UP000232875"/>
    </source>
</evidence>
<dbReference type="RefSeq" id="XP_056064403.1">
    <property type="nucleotide sequence ID" value="XM_056208428.1"/>
</dbReference>
<dbReference type="InterPro" id="IPR006223">
    <property type="entry name" value="GcvT"/>
</dbReference>
<dbReference type="Gene3D" id="3.30.70.1400">
    <property type="entry name" value="Aminomethyltransferase beta-barrel domains"/>
    <property type="match status" value="1"/>
</dbReference>
<dbReference type="STRING" id="2020962.A0A2N1J8L3"/>
<dbReference type="InterPro" id="IPR029043">
    <property type="entry name" value="GcvT/YgfZ_C"/>
</dbReference>
<evidence type="ECO:0000259" key="14">
    <source>
        <dbReference type="Pfam" id="PF08669"/>
    </source>
</evidence>
<dbReference type="AlphaFoldDB" id="A0A2N1J8L3"/>
<evidence type="ECO:0000256" key="9">
    <source>
        <dbReference type="ARBA" id="ARBA00031395"/>
    </source>
</evidence>
<keyword evidence="6 12" id="KW-0808">Transferase</keyword>
<reference evidence="15 16" key="1">
    <citation type="submission" date="2017-10" db="EMBL/GenBank/DDBJ databases">
        <title>A novel species of cold-tolerant Malassezia isolated from bats.</title>
        <authorList>
            <person name="Lorch J.M."/>
            <person name="Palmer J.M."/>
            <person name="Vanderwolf K.J."/>
            <person name="Schmidt K.Z."/>
            <person name="Verant M.L."/>
            <person name="Weller T.J."/>
            <person name="Blehert D.S."/>
        </authorList>
    </citation>
    <scope>NUCLEOTIDE SEQUENCE [LARGE SCALE GENOMIC DNA]</scope>
    <source>
        <strain evidence="15 16">NWHC:44797-103</strain>
    </source>
</reference>
<feature type="domain" description="Aminomethyltransferase C-terminal" evidence="14">
    <location>
        <begin position="335"/>
        <end position="413"/>
    </location>
</feature>
<dbReference type="Gene3D" id="4.10.1250.10">
    <property type="entry name" value="Aminomethyltransferase fragment"/>
    <property type="match status" value="1"/>
</dbReference>
<dbReference type="GeneID" id="80903125"/>
<evidence type="ECO:0000256" key="10">
    <source>
        <dbReference type="ARBA" id="ARBA00047665"/>
    </source>
</evidence>
<evidence type="ECO:0000256" key="12">
    <source>
        <dbReference type="RuleBase" id="RU003981"/>
    </source>
</evidence>
<dbReference type="InterPro" id="IPR013977">
    <property type="entry name" value="GcvT_C"/>
</dbReference>
<dbReference type="GO" id="GO:0008483">
    <property type="term" value="F:transaminase activity"/>
    <property type="evidence" value="ECO:0007669"/>
    <property type="project" value="UniProtKB-KW"/>
</dbReference>
<evidence type="ECO:0000256" key="11">
    <source>
        <dbReference type="PIRSR" id="PIRSR006487-1"/>
    </source>
</evidence>
<keyword evidence="5 12" id="KW-0032">Aminotransferase</keyword>
<keyword evidence="7 12" id="KW-0809">Transit peptide</keyword>
<dbReference type="InterPro" id="IPR027266">
    <property type="entry name" value="TrmE/GcvT-like"/>
</dbReference>
<name>A0A2N1J8L3_9BASI</name>
<evidence type="ECO:0000256" key="7">
    <source>
        <dbReference type="ARBA" id="ARBA00022946"/>
    </source>
</evidence>
<dbReference type="PIRSF" id="PIRSF006487">
    <property type="entry name" value="GcvT"/>
    <property type="match status" value="1"/>
</dbReference>
<dbReference type="Pfam" id="PF08669">
    <property type="entry name" value="GCV_T_C"/>
    <property type="match status" value="1"/>
</dbReference>
<gene>
    <name evidence="15" type="primary">GCV1</name>
    <name evidence="15" type="ORF">MVES_003187</name>
</gene>
<dbReference type="Gene3D" id="2.40.30.110">
    <property type="entry name" value="Aminomethyltransferase beta-barrel domains"/>
    <property type="match status" value="1"/>
</dbReference>
<comment type="similarity">
    <text evidence="2 12">Belongs to the GcvT family.</text>
</comment>
<dbReference type="GO" id="GO:0005960">
    <property type="term" value="C:glycine cleavage complex"/>
    <property type="evidence" value="ECO:0007669"/>
    <property type="project" value="InterPro"/>
</dbReference>
<dbReference type="FunFam" id="2.40.30.110:FF:000002">
    <property type="entry name" value="Aminomethyltransferase"/>
    <property type="match status" value="1"/>
</dbReference>
<dbReference type="EC" id="2.1.2.10" evidence="4 12"/>